<dbReference type="Pfam" id="PF07584">
    <property type="entry name" value="BatA"/>
    <property type="match status" value="1"/>
</dbReference>
<gene>
    <name evidence="3" type="ORF">SAMN04488505_101821</name>
</gene>
<dbReference type="EMBL" id="FOBB01000001">
    <property type="protein sequence ID" value="SEK75183.1"/>
    <property type="molecule type" value="Genomic_DNA"/>
</dbReference>
<sequence>MAGIIIPVVIHLWNMSPGKTLLVGSVALMQENSRQQSRRVKLTDWFLLLLRCLLIILLALLLSKPVWQQQPVNKEKGWILMEPSHINETYQQFQPLIDSLLQAGYTFHYLQPGFREARLPAALEERGDTLADTTSYWALVAALQQQRANKRAVYLFTPNYLHRFEGLRPAIDTGIHWYAYTPKDSIATWTAGDYQTDNGTVRVRQLSSNPGGTSYTYEENRSTLSADTTTSHLVIFADTYVQDAHYLQAALNAIQQFTRRKMEIAVVHETTALPPADWLFWLSAKPLPAGISAHNIWQYDSGKVVNTASWLLAANMPPVALYKSIAVQDTAAALWRDGAGHGVLRLEKRAAGNIYHFSSRLDPAWNELPWSPAFPALLLPLLFPDSITVKDKRAIAIQQLAPDTDQQAVTRPAGVSPVTKDLSTVCWIAIVILFLAERLWVLRTQKIPAHG</sequence>
<dbReference type="Proteomes" id="UP000198984">
    <property type="component" value="Unassembled WGS sequence"/>
</dbReference>
<dbReference type="PANTHER" id="PTHR37464">
    <property type="entry name" value="BLL2463 PROTEIN"/>
    <property type="match status" value="1"/>
</dbReference>
<dbReference type="InterPro" id="IPR011933">
    <property type="entry name" value="Double_TM_dom"/>
</dbReference>
<dbReference type="PANTHER" id="PTHR37464:SF1">
    <property type="entry name" value="BLL2463 PROTEIN"/>
    <property type="match status" value="1"/>
</dbReference>
<dbReference type="STRING" id="573321.SAMN04488505_101821"/>
<dbReference type="NCBIfam" id="TIGR02226">
    <property type="entry name" value="two_anch"/>
    <property type="match status" value="1"/>
</dbReference>
<feature type="transmembrane region" description="Helical" evidence="1">
    <location>
        <begin position="42"/>
        <end position="62"/>
    </location>
</feature>
<evidence type="ECO:0000313" key="3">
    <source>
        <dbReference type="EMBL" id="SEK75183.1"/>
    </source>
</evidence>
<dbReference type="AlphaFoldDB" id="A0A1H7JKP7"/>
<proteinExistence type="predicted"/>
<feature type="domain" description="Aerotolerance regulator N-terminal" evidence="2">
    <location>
        <begin position="2"/>
        <end position="65"/>
    </location>
</feature>
<dbReference type="InterPro" id="IPR024163">
    <property type="entry name" value="Aerotolerance_reg_N"/>
</dbReference>
<keyword evidence="4" id="KW-1185">Reference proteome</keyword>
<evidence type="ECO:0000256" key="1">
    <source>
        <dbReference type="SAM" id="Phobius"/>
    </source>
</evidence>
<protein>
    <submittedName>
        <fullName evidence="3">N-terminal double-transmembrane domain-containing protein</fullName>
    </submittedName>
</protein>
<keyword evidence="1" id="KW-0472">Membrane</keyword>
<evidence type="ECO:0000313" key="4">
    <source>
        <dbReference type="Proteomes" id="UP000198984"/>
    </source>
</evidence>
<accession>A0A1H7JKP7</accession>
<reference evidence="3 4" key="1">
    <citation type="submission" date="2016-10" db="EMBL/GenBank/DDBJ databases">
        <authorList>
            <person name="de Groot N.N."/>
        </authorList>
    </citation>
    <scope>NUCLEOTIDE SEQUENCE [LARGE SCALE GENOMIC DNA]</scope>
    <source>
        <strain evidence="3 4">DSM 21039</strain>
    </source>
</reference>
<name>A0A1H7JKP7_9BACT</name>
<evidence type="ECO:0000259" key="2">
    <source>
        <dbReference type="Pfam" id="PF07584"/>
    </source>
</evidence>
<keyword evidence="1" id="KW-1133">Transmembrane helix</keyword>
<organism evidence="3 4">
    <name type="scientific">Chitinophaga rupis</name>
    <dbReference type="NCBI Taxonomy" id="573321"/>
    <lineage>
        <taxon>Bacteria</taxon>
        <taxon>Pseudomonadati</taxon>
        <taxon>Bacteroidota</taxon>
        <taxon>Chitinophagia</taxon>
        <taxon>Chitinophagales</taxon>
        <taxon>Chitinophagaceae</taxon>
        <taxon>Chitinophaga</taxon>
    </lineage>
</organism>
<keyword evidence="1 3" id="KW-0812">Transmembrane</keyword>